<dbReference type="Proteomes" id="UP000731465">
    <property type="component" value="Unassembled WGS sequence"/>
</dbReference>
<comment type="caution">
    <text evidence="2">The sequence shown here is derived from an EMBL/GenBank/DDBJ whole genome shotgun (WGS) entry which is preliminary data.</text>
</comment>
<dbReference type="PANTHER" id="PTHR36444:SF3">
    <property type="entry name" value="TRANSCRIPTIONAL ACTIVATOR, PUTATIVE-RELATED"/>
    <property type="match status" value="1"/>
</dbReference>
<protein>
    <submittedName>
        <fullName evidence="2">GyrI-like domain-containing protein</fullName>
    </submittedName>
</protein>
<name>A0ABS7DFF5_9GAMM</name>
<dbReference type="RefSeq" id="WP_219936942.1">
    <property type="nucleotide sequence ID" value="NZ_JAGFNY010000006.1"/>
</dbReference>
<gene>
    <name evidence="2" type="ORF">J5V48_02925</name>
</gene>
<evidence type="ECO:0000313" key="3">
    <source>
        <dbReference type="Proteomes" id="UP000731465"/>
    </source>
</evidence>
<dbReference type="PANTHER" id="PTHR36444">
    <property type="entry name" value="TRANSCRIPTIONAL REGULATOR PROTEIN YOBU-RELATED"/>
    <property type="match status" value="1"/>
</dbReference>
<dbReference type="InterPro" id="IPR029441">
    <property type="entry name" value="Cass2"/>
</dbReference>
<feature type="domain" description="AraC effector-binding" evidence="1">
    <location>
        <begin position="1"/>
        <end position="166"/>
    </location>
</feature>
<dbReference type="InterPro" id="IPR011256">
    <property type="entry name" value="Reg_factor_effector_dom_sf"/>
</dbReference>
<organism evidence="2 3">
    <name type="scientific">Succinivibrio faecicola</name>
    <dbReference type="NCBI Taxonomy" id="2820300"/>
    <lineage>
        <taxon>Bacteria</taxon>
        <taxon>Pseudomonadati</taxon>
        <taxon>Pseudomonadota</taxon>
        <taxon>Gammaproteobacteria</taxon>
        <taxon>Aeromonadales</taxon>
        <taxon>Succinivibrionaceae</taxon>
        <taxon>Succinivibrio</taxon>
    </lineage>
</organism>
<accession>A0ABS7DFF5</accession>
<evidence type="ECO:0000313" key="2">
    <source>
        <dbReference type="EMBL" id="MBW7569841.1"/>
    </source>
</evidence>
<dbReference type="InterPro" id="IPR010499">
    <property type="entry name" value="AraC_E-bd"/>
</dbReference>
<dbReference type="Pfam" id="PF14526">
    <property type="entry name" value="Cass2"/>
    <property type="match status" value="1"/>
</dbReference>
<dbReference type="InterPro" id="IPR053182">
    <property type="entry name" value="YobU-like_regulator"/>
</dbReference>
<proteinExistence type="predicted"/>
<dbReference type="EMBL" id="JAGFNY010000006">
    <property type="protein sequence ID" value="MBW7569841.1"/>
    <property type="molecule type" value="Genomic_DNA"/>
</dbReference>
<keyword evidence="3" id="KW-1185">Reference proteome</keyword>
<evidence type="ECO:0000259" key="1">
    <source>
        <dbReference type="SMART" id="SM00871"/>
    </source>
</evidence>
<sequence length="168" mass="18901">MKVKFENVPNMKLAGFKTRASFDNASKVLPEFWKNCFSANLEKLYSNGYKAKDAFEEFLINSRVGSFGCSVSVNENEFDYLICGEVSNDKVPDNLSVADIPSGLYAKVTCTGAVPESITSALNWIFKEYLPGNPEIEFRNAPVLEYYPQGDCFDLAYQCELWIPVTKK</sequence>
<dbReference type="SMART" id="SM00871">
    <property type="entry name" value="AraC_E_bind"/>
    <property type="match status" value="1"/>
</dbReference>
<dbReference type="SUPFAM" id="SSF55136">
    <property type="entry name" value="Probable bacterial effector-binding domain"/>
    <property type="match status" value="1"/>
</dbReference>
<dbReference type="Gene3D" id="3.20.80.10">
    <property type="entry name" value="Regulatory factor, effector binding domain"/>
    <property type="match status" value="1"/>
</dbReference>
<reference evidence="2 3" key="1">
    <citation type="submission" date="2021-03" db="EMBL/GenBank/DDBJ databases">
        <title>Succinivibrio sp. nov. isolated from feces of cow.</title>
        <authorList>
            <person name="Choi J.-Y."/>
        </authorList>
    </citation>
    <scope>NUCLEOTIDE SEQUENCE [LARGE SCALE GENOMIC DNA]</scope>
    <source>
        <strain evidence="2 3">AGMB01872</strain>
    </source>
</reference>